<feature type="chain" id="PRO_5043130113" evidence="1">
    <location>
        <begin position="22"/>
        <end position="55"/>
    </location>
</feature>
<evidence type="ECO:0000313" key="4">
    <source>
        <dbReference type="WBParaSite" id="ACOC_0000376101-mRNA-1"/>
    </source>
</evidence>
<dbReference type="Proteomes" id="UP000267027">
    <property type="component" value="Unassembled WGS sequence"/>
</dbReference>
<name>A0A0R3PHD4_ANGCS</name>
<dbReference type="WBParaSite" id="ACOC_0000376101-mRNA-1">
    <property type="protein sequence ID" value="ACOC_0000376101-mRNA-1"/>
    <property type="gene ID" value="ACOC_0000376101"/>
</dbReference>
<sequence length="55" mass="6186">MMSPVVLQLLVLNLSFRTVLTMSRPRSDNATTARTLSDSMTSLFESVGVRWQLEV</sequence>
<accession>A0A0R3PHD4</accession>
<dbReference type="EMBL" id="UYYA01001381">
    <property type="protein sequence ID" value="VDM55347.1"/>
    <property type="molecule type" value="Genomic_DNA"/>
</dbReference>
<organism evidence="4">
    <name type="scientific">Angiostrongylus costaricensis</name>
    <name type="common">Nematode worm</name>
    <dbReference type="NCBI Taxonomy" id="334426"/>
    <lineage>
        <taxon>Eukaryota</taxon>
        <taxon>Metazoa</taxon>
        <taxon>Ecdysozoa</taxon>
        <taxon>Nematoda</taxon>
        <taxon>Chromadorea</taxon>
        <taxon>Rhabditida</taxon>
        <taxon>Rhabditina</taxon>
        <taxon>Rhabditomorpha</taxon>
        <taxon>Strongyloidea</taxon>
        <taxon>Metastrongylidae</taxon>
        <taxon>Angiostrongylus</taxon>
    </lineage>
</organism>
<evidence type="ECO:0000313" key="3">
    <source>
        <dbReference type="Proteomes" id="UP000267027"/>
    </source>
</evidence>
<feature type="signal peptide" evidence="1">
    <location>
        <begin position="1"/>
        <end position="21"/>
    </location>
</feature>
<evidence type="ECO:0000313" key="2">
    <source>
        <dbReference type="EMBL" id="VDM55347.1"/>
    </source>
</evidence>
<proteinExistence type="predicted"/>
<gene>
    <name evidence="2" type="ORF">ACOC_LOCUS3762</name>
</gene>
<dbReference type="AlphaFoldDB" id="A0A0R3PHD4"/>
<evidence type="ECO:0000256" key="1">
    <source>
        <dbReference type="SAM" id="SignalP"/>
    </source>
</evidence>
<reference evidence="2 3" key="2">
    <citation type="submission" date="2018-11" db="EMBL/GenBank/DDBJ databases">
        <authorList>
            <consortium name="Pathogen Informatics"/>
        </authorList>
    </citation>
    <scope>NUCLEOTIDE SEQUENCE [LARGE SCALE GENOMIC DNA]</scope>
    <source>
        <strain evidence="2 3">Costa Rica</strain>
    </source>
</reference>
<reference evidence="4" key="1">
    <citation type="submission" date="2017-02" db="UniProtKB">
        <authorList>
            <consortium name="WormBaseParasite"/>
        </authorList>
    </citation>
    <scope>IDENTIFICATION</scope>
</reference>
<protein>
    <submittedName>
        <fullName evidence="4">Secreted protein</fullName>
    </submittedName>
</protein>
<keyword evidence="3" id="KW-1185">Reference proteome</keyword>
<keyword evidence="1" id="KW-0732">Signal</keyword>